<evidence type="ECO:0000256" key="5">
    <source>
        <dbReference type="ARBA" id="ARBA00023163"/>
    </source>
</evidence>
<evidence type="ECO:0000256" key="3">
    <source>
        <dbReference type="ARBA" id="ARBA00023015"/>
    </source>
</evidence>
<dbReference type="SMART" id="SM00066">
    <property type="entry name" value="GAL4"/>
    <property type="match status" value="1"/>
</dbReference>
<keyword evidence="5" id="KW-0804">Transcription</keyword>
<dbReference type="EMBL" id="OX365942">
    <property type="protein sequence ID" value="CAI4053100.1"/>
    <property type="molecule type" value="Genomic_DNA"/>
</dbReference>
<evidence type="ECO:0000256" key="1">
    <source>
        <dbReference type="ARBA" id="ARBA00022723"/>
    </source>
</evidence>
<evidence type="ECO:0000313" key="9">
    <source>
        <dbReference type="Proteomes" id="UP001162085"/>
    </source>
</evidence>
<evidence type="ECO:0000256" key="2">
    <source>
        <dbReference type="ARBA" id="ARBA00022833"/>
    </source>
</evidence>
<keyword evidence="3" id="KW-0805">Transcription regulation</keyword>
<name>A0ABN8WKN8_SACUV</name>
<dbReference type="PANTHER" id="PTHR31069:SF21">
    <property type="entry name" value="CHROMATIN STRUCTURE-REMODELING COMPLEX PROTEIN RSC3-RELATED"/>
    <property type="match status" value="1"/>
</dbReference>
<keyword evidence="4" id="KW-0238">DNA-binding</keyword>
<dbReference type="PROSITE" id="PS00463">
    <property type="entry name" value="ZN2_CY6_FUNGAL_1"/>
    <property type="match status" value="1"/>
</dbReference>
<keyword evidence="9" id="KW-1185">Reference proteome</keyword>
<evidence type="ECO:0000256" key="4">
    <source>
        <dbReference type="ARBA" id="ARBA00023125"/>
    </source>
</evidence>
<evidence type="ECO:0000313" key="8">
    <source>
        <dbReference type="EMBL" id="CAI4053100.1"/>
    </source>
</evidence>
<dbReference type="PANTHER" id="PTHR31069">
    <property type="entry name" value="OLEATE-ACTIVATED TRANSCRIPTION FACTOR 1-RELATED"/>
    <property type="match status" value="1"/>
</dbReference>
<gene>
    <name evidence="8" type="primary">SUVZ15G2080</name>
    <name evidence="8" type="ORF">SUVZ_15G2080</name>
</gene>
<dbReference type="Pfam" id="PF00172">
    <property type="entry name" value="Zn_clus"/>
    <property type="match status" value="1"/>
</dbReference>
<organism evidence="8 9">
    <name type="scientific">Saccharomyces uvarum</name>
    <name type="common">Yeast</name>
    <name type="synonym">Saccharomyces bayanus var. uvarum</name>
    <dbReference type="NCBI Taxonomy" id="230603"/>
    <lineage>
        <taxon>Eukaryota</taxon>
        <taxon>Fungi</taxon>
        <taxon>Dikarya</taxon>
        <taxon>Ascomycota</taxon>
        <taxon>Saccharomycotina</taxon>
        <taxon>Saccharomycetes</taxon>
        <taxon>Saccharomycetales</taxon>
        <taxon>Saccharomycetaceae</taxon>
        <taxon>Saccharomyces</taxon>
    </lineage>
</organism>
<sequence length="882" mass="100398">MMDIQVRKVRKPPACTQCRKRKIGCDRAKPICGNCVKYNKPDCFYPDGPGKMVAVPSASGISTHGNGQGTTNHFNQGNGGSQKNVMIQTQYPIMQTSVDPSNFTFTSAIDTSAQWNKTASYQNTTTSNITAPPQISSNVNNTAHASSIVRNDSPDVPSMDQIREYNTRLQLINAQNFDYTDNPYSFNMSLNQDSAIFDLMTSPFTQEEVLLKEMEFLRTKLIDLQNLQLKSLKEKSNLITSSATTNKITKMGHGYKKGLANGKGAESDLPNSASSLSSQKYFTALTITDVQSLVQVKPLKDTPNFLFTKNFIILRDNYLFKFYNILHDICHINQFKLSPGNDNDHKMFAEIDKVKLPSKPTIVKALDSESAENLSFGDFLPIFKKSDLLDFVNGFFSDDESDQSFSTIDLSLSQLAKLGQLNVVLLMLNDSMTLFNKQATSFNVSELMNNSKLIRSRIKLIDLKSYDEETIKFIAIAKFYETLSIHDDRKSNLDEDLHCLLSFQIQDFGLLHFLKKMYYLRHSLLGQSSFMVSTIENLSPIPSIMDANDIPLIANDLKLLETQTKLINILQNIPFYLPVNLSKVESLLGTLTTGVKKLLSSNGNEANIDWNNILNFINTIVYANFFLFIQNESSLSMTAQQLSNNNKTQSNEKCAKNLMNIISSMHIFYSISFNFIFPIKSIRSFLNGDHRFHANGNEFLSTDQFVQILQNFIVITFAIFQRCEVILYDEFYKNLSNEEINVQLLLIHDKILEILKKLEIIVSFLRNEMNPNGDFKAIKSFNKALDSIKYMLRFSKKKQNFARNSNNNNATDYSQSAKNKNVLLKFPINELNRTYLKFKEISDFLMEREIFQKNIIIDKDLESDNLGITTANFNDFYDAFYK</sequence>
<proteinExistence type="predicted"/>
<feature type="domain" description="Zn(2)-C6 fungal-type" evidence="7">
    <location>
        <begin position="14"/>
        <end position="45"/>
    </location>
</feature>
<keyword evidence="2" id="KW-0862">Zinc</keyword>
<evidence type="ECO:0000256" key="6">
    <source>
        <dbReference type="ARBA" id="ARBA00023242"/>
    </source>
</evidence>
<dbReference type="Proteomes" id="UP001162085">
    <property type="component" value="Chromosome 15"/>
</dbReference>
<dbReference type="PROSITE" id="PS50048">
    <property type="entry name" value="ZN2_CY6_FUNGAL_2"/>
    <property type="match status" value="1"/>
</dbReference>
<dbReference type="InterPro" id="IPR050675">
    <property type="entry name" value="OAF3"/>
</dbReference>
<dbReference type="Gene3D" id="4.10.240.10">
    <property type="entry name" value="Zn(2)-C6 fungal-type DNA-binding domain"/>
    <property type="match status" value="1"/>
</dbReference>
<keyword evidence="1" id="KW-0479">Metal-binding</keyword>
<dbReference type="CDD" id="cd00067">
    <property type="entry name" value="GAL4"/>
    <property type="match status" value="1"/>
</dbReference>
<protein>
    <recommendedName>
        <fullName evidence="7">Zn(2)-C6 fungal-type domain-containing protein</fullName>
    </recommendedName>
</protein>
<dbReference type="InterPro" id="IPR036864">
    <property type="entry name" value="Zn2-C6_fun-type_DNA-bd_sf"/>
</dbReference>
<dbReference type="SUPFAM" id="SSF57701">
    <property type="entry name" value="Zn2/Cys6 DNA-binding domain"/>
    <property type="match status" value="1"/>
</dbReference>
<dbReference type="InterPro" id="IPR001138">
    <property type="entry name" value="Zn2Cys6_DnaBD"/>
</dbReference>
<accession>A0ABN8WKN8</accession>
<keyword evidence="6" id="KW-0539">Nucleus</keyword>
<reference evidence="8" key="1">
    <citation type="submission" date="2022-10" db="EMBL/GenBank/DDBJ databases">
        <authorList>
            <person name="Byrne P K."/>
        </authorList>
    </citation>
    <scope>NUCLEOTIDE SEQUENCE</scope>
    <source>
        <strain evidence="8">ZP964</strain>
    </source>
</reference>
<evidence type="ECO:0000259" key="7">
    <source>
        <dbReference type="PROSITE" id="PS50048"/>
    </source>
</evidence>